<dbReference type="AlphaFoldDB" id="A0A1U6GRB9"/>
<dbReference type="STRING" id="428990.SAMN06295987_10162"/>
<dbReference type="Proteomes" id="UP000190989">
    <property type="component" value="Unassembled WGS sequence"/>
</dbReference>
<keyword evidence="3" id="KW-1185">Reference proteome</keyword>
<evidence type="ECO:0000313" key="2">
    <source>
        <dbReference type="EMBL" id="SLJ86075.1"/>
    </source>
</evidence>
<reference evidence="3" key="1">
    <citation type="submission" date="2017-02" db="EMBL/GenBank/DDBJ databases">
        <authorList>
            <person name="Varghese N."/>
            <person name="Submissions S."/>
        </authorList>
    </citation>
    <scope>NUCLEOTIDE SEQUENCE [LARGE SCALE GENOMIC DNA]</scope>
    <source>
        <strain evidence="3">SM117</strain>
    </source>
</reference>
<dbReference type="RefSeq" id="WP_176167922.1">
    <property type="nucleotide sequence ID" value="NZ_FVZE01000001.1"/>
</dbReference>
<protein>
    <submittedName>
        <fullName evidence="2">Uncharacterized protein</fullName>
    </submittedName>
</protein>
<feature type="region of interest" description="Disordered" evidence="1">
    <location>
        <begin position="42"/>
        <end position="75"/>
    </location>
</feature>
<name>A0A1U6GRB9_9SPHN</name>
<evidence type="ECO:0000256" key="1">
    <source>
        <dbReference type="SAM" id="MobiDB-lite"/>
    </source>
</evidence>
<proteinExistence type="predicted"/>
<accession>A0A1U6GRB9</accession>
<feature type="compositionally biased region" description="Basic and acidic residues" evidence="1">
    <location>
        <begin position="48"/>
        <end position="58"/>
    </location>
</feature>
<dbReference type="EMBL" id="FVZE01000001">
    <property type="protein sequence ID" value="SLJ86075.1"/>
    <property type="molecule type" value="Genomic_DNA"/>
</dbReference>
<gene>
    <name evidence="2" type="ORF">SAMN06295987_10162</name>
</gene>
<sequence>MAPTRQIHSCNDGRNAFVAQFPGQGDAVHLCTWGLPDNQFARAPGSIGHDRTGQREDDPQLAWQAPVRAGTGDPA</sequence>
<organism evidence="2 3">
    <name type="scientific">Novosphingobium mathurense</name>
    <dbReference type="NCBI Taxonomy" id="428990"/>
    <lineage>
        <taxon>Bacteria</taxon>
        <taxon>Pseudomonadati</taxon>
        <taxon>Pseudomonadota</taxon>
        <taxon>Alphaproteobacteria</taxon>
        <taxon>Sphingomonadales</taxon>
        <taxon>Sphingomonadaceae</taxon>
        <taxon>Novosphingobium</taxon>
    </lineage>
</organism>
<evidence type="ECO:0000313" key="3">
    <source>
        <dbReference type="Proteomes" id="UP000190989"/>
    </source>
</evidence>